<dbReference type="InterPro" id="IPR023093">
    <property type="entry name" value="ScpA-like_C"/>
</dbReference>
<accession>A0A2H0V5D8</accession>
<dbReference type="Gene3D" id="1.10.10.580">
    <property type="entry name" value="Structural maintenance of chromosome 1. Chain E"/>
    <property type="match status" value="1"/>
</dbReference>
<dbReference type="PANTHER" id="PTHR33969:SF2">
    <property type="entry name" value="SEGREGATION AND CONDENSATION PROTEIN A"/>
    <property type="match status" value="1"/>
</dbReference>
<dbReference type="EMBL" id="PFAP01000011">
    <property type="protein sequence ID" value="PIR94293.1"/>
    <property type="molecule type" value="Genomic_DNA"/>
</dbReference>
<dbReference type="PANTHER" id="PTHR33969">
    <property type="entry name" value="SEGREGATION AND CONDENSATION PROTEIN A"/>
    <property type="match status" value="1"/>
</dbReference>
<comment type="caution">
    <text evidence="2">The sequence shown here is derived from an EMBL/GenBank/DDBJ whole genome shotgun (WGS) entry which is preliminary data.</text>
</comment>
<name>A0A2H0V5D8_9BACT</name>
<gene>
    <name evidence="2" type="ORF">COT97_02280</name>
</gene>
<proteinExistence type="predicted"/>
<evidence type="ECO:0000313" key="3">
    <source>
        <dbReference type="Proteomes" id="UP000229901"/>
    </source>
</evidence>
<sequence length="229" mass="27148">MYKIKIEKFAGPLDLLLQLIEQEKLEVTEIALSQVTDQYIEYIEKLENRDPEELSDFLVIAARLLYLKSKAILPIISEEEDFDDLEKQLKIYKEFLDATKKVEEMLKLQNFTYSRERQKIDLVVEFSPAENIKKDNLKEIFLSVLKRLDPLVKMPRKMIERSVSLRQKILHLKELLSTRKKMSFKELFDQAESRTEVIMSFLAMLELVKQKHLTVKQGNLFEDIHIEKI</sequence>
<evidence type="ECO:0000313" key="2">
    <source>
        <dbReference type="EMBL" id="PIR94293.1"/>
    </source>
</evidence>
<dbReference type="AlphaFoldDB" id="A0A2H0V5D8"/>
<organism evidence="2 3">
    <name type="scientific">Candidatus Falkowbacteria bacterium CG10_big_fil_rev_8_21_14_0_10_39_11</name>
    <dbReference type="NCBI Taxonomy" id="1974565"/>
    <lineage>
        <taxon>Bacteria</taxon>
        <taxon>Candidatus Falkowiibacteriota</taxon>
    </lineage>
</organism>
<dbReference type="Pfam" id="PF02616">
    <property type="entry name" value="SMC_ScpA"/>
    <property type="match status" value="1"/>
</dbReference>
<evidence type="ECO:0000256" key="1">
    <source>
        <dbReference type="ARBA" id="ARBA00044777"/>
    </source>
</evidence>
<dbReference type="InterPro" id="IPR003768">
    <property type="entry name" value="ScpA"/>
</dbReference>
<dbReference type="Gene3D" id="6.10.250.2410">
    <property type="match status" value="1"/>
</dbReference>
<dbReference type="Proteomes" id="UP000229901">
    <property type="component" value="Unassembled WGS sequence"/>
</dbReference>
<protein>
    <recommendedName>
        <fullName evidence="1">Segregation and condensation protein A</fullName>
    </recommendedName>
</protein>
<reference evidence="3" key="1">
    <citation type="submission" date="2017-09" db="EMBL/GenBank/DDBJ databases">
        <title>Depth-based differentiation of microbial function through sediment-hosted aquifers and enrichment of novel symbionts in the deep terrestrial subsurface.</title>
        <authorList>
            <person name="Probst A.J."/>
            <person name="Ladd B."/>
            <person name="Jarett J.K."/>
            <person name="Geller-Mcgrath D.E."/>
            <person name="Sieber C.M.K."/>
            <person name="Emerson J.B."/>
            <person name="Anantharaman K."/>
            <person name="Thomas B.C."/>
            <person name="Malmstrom R."/>
            <person name="Stieglmeier M."/>
            <person name="Klingl A."/>
            <person name="Woyke T."/>
            <person name="Ryan C.M."/>
            <person name="Banfield J.F."/>
        </authorList>
    </citation>
    <scope>NUCLEOTIDE SEQUENCE [LARGE SCALE GENOMIC DNA]</scope>
</reference>